<feature type="region of interest" description="Disordered" evidence="1">
    <location>
        <begin position="67"/>
        <end position="87"/>
    </location>
</feature>
<dbReference type="AlphaFoldDB" id="A0A0V0J8X2"/>
<feature type="compositionally biased region" description="Pro residues" evidence="1">
    <location>
        <begin position="67"/>
        <end position="78"/>
    </location>
</feature>
<dbReference type="PANTHER" id="PTHR21588:SF18">
    <property type="entry name" value="MICOS COMPLEX SUBUNIT MIC19"/>
    <property type="match status" value="1"/>
</dbReference>
<evidence type="ECO:0000256" key="1">
    <source>
        <dbReference type="SAM" id="MobiDB-lite"/>
    </source>
</evidence>
<feature type="non-terminal residue" evidence="2">
    <location>
        <position position="1"/>
    </location>
</feature>
<organism evidence="2">
    <name type="scientific">Schistocephalus solidus</name>
    <name type="common">Tapeworm</name>
    <dbReference type="NCBI Taxonomy" id="70667"/>
    <lineage>
        <taxon>Eukaryota</taxon>
        <taxon>Metazoa</taxon>
        <taxon>Spiralia</taxon>
        <taxon>Lophotrochozoa</taxon>
        <taxon>Platyhelminthes</taxon>
        <taxon>Cestoda</taxon>
        <taxon>Eucestoda</taxon>
        <taxon>Diphyllobothriidea</taxon>
        <taxon>Diphyllobothriidae</taxon>
        <taxon>Schistocephalus</taxon>
    </lineage>
</organism>
<evidence type="ECO:0000313" key="2">
    <source>
        <dbReference type="EMBL" id="JAP62121.1"/>
    </source>
</evidence>
<sequence>IVHWLSTVKRSLPHSLYDSMGSVFGTQPVHNVHFSRSDILISDDVLQRVMHHQNSTTPVVSKPMVVPAPPIPEQPPQPAEDSSSAVRLSHSLDDIERRFEARLKKIEERDDSFLKAAEDEFVRVVDRLEAKYLKGSSEACCVAAQKQVVDCYKANGQQSLNCAKEVNEFVSCVANFRAARMTRAQPAAI</sequence>
<dbReference type="InterPro" id="IPR052632">
    <property type="entry name" value="MICOS_subunit_Mic19"/>
</dbReference>
<dbReference type="GO" id="GO:0007007">
    <property type="term" value="P:inner mitochondrial membrane organization"/>
    <property type="evidence" value="ECO:0007669"/>
    <property type="project" value="TreeGrafter"/>
</dbReference>
<proteinExistence type="predicted"/>
<protein>
    <submittedName>
        <fullName evidence="2">MICOS complex subunit Mic19</fullName>
    </submittedName>
</protein>
<dbReference type="EMBL" id="GEEE01001104">
    <property type="protein sequence ID" value="JAP62121.1"/>
    <property type="molecule type" value="Transcribed_RNA"/>
</dbReference>
<name>A0A0V0J8X2_SCHSO</name>
<dbReference type="GO" id="GO:0061617">
    <property type="term" value="C:MICOS complex"/>
    <property type="evidence" value="ECO:0007669"/>
    <property type="project" value="TreeGrafter"/>
</dbReference>
<accession>A0A0V0J8X2</accession>
<reference evidence="2" key="1">
    <citation type="submission" date="2016-01" db="EMBL/GenBank/DDBJ databases">
        <title>Reference transcriptome for the parasite Schistocephalus solidus: insights into the molecular evolution of parasitism.</title>
        <authorList>
            <person name="Hebert F.O."/>
            <person name="Grambauer S."/>
            <person name="Barber I."/>
            <person name="Landry C.R."/>
            <person name="Aubin-Horth N."/>
        </authorList>
    </citation>
    <scope>NUCLEOTIDE SEQUENCE</scope>
</reference>
<dbReference type="PANTHER" id="PTHR21588">
    <property type="entry name" value="COILED-COIL-HELIX-COILED-COIL-HELIX DOMAIN CONTAINING 6"/>
    <property type="match status" value="1"/>
</dbReference>
<gene>
    <name evidence="2" type="primary">MIC19</name>
    <name evidence="2" type="ORF">TR153592</name>
</gene>